<reference evidence="1 2" key="1">
    <citation type="submission" date="2022-12" db="EMBL/GenBank/DDBJ databases">
        <title>Chromosome-scale assembly of the Ensete ventricosum genome.</title>
        <authorList>
            <person name="Dussert Y."/>
            <person name="Stocks J."/>
            <person name="Wendawek A."/>
            <person name="Woldeyes F."/>
            <person name="Nichols R.A."/>
            <person name="Borrell J.S."/>
        </authorList>
    </citation>
    <scope>NUCLEOTIDE SEQUENCE [LARGE SCALE GENOMIC DNA]</scope>
    <source>
        <strain evidence="2">cv. Maze</strain>
        <tissue evidence="1">Seeds</tissue>
    </source>
</reference>
<accession>A0AAV8QQY7</accession>
<name>A0AAV8QQY7_ENSVE</name>
<comment type="caution">
    <text evidence="1">The sequence shown here is derived from an EMBL/GenBank/DDBJ whole genome shotgun (WGS) entry which is preliminary data.</text>
</comment>
<protein>
    <submittedName>
        <fullName evidence="1">Uncharacterized protein</fullName>
    </submittedName>
</protein>
<evidence type="ECO:0000313" key="1">
    <source>
        <dbReference type="EMBL" id="KAJ8477133.1"/>
    </source>
</evidence>
<sequence>MVLLCVTHRPQWIVTNARRRHGDDKVANLGIPSGGERMILLSNHQRSESQALRLQDIWSSKGYISPVVGSNQSMILNQPLFASHSAISIR</sequence>
<dbReference type="Proteomes" id="UP001222027">
    <property type="component" value="Unassembled WGS sequence"/>
</dbReference>
<dbReference type="EMBL" id="JAQQAF010000006">
    <property type="protein sequence ID" value="KAJ8477133.1"/>
    <property type="molecule type" value="Genomic_DNA"/>
</dbReference>
<evidence type="ECO:0000313" key="2">
    <source>
        <dbReference type="Proteomes" id="UP001222027"/>
    </source>
</evidence>
<keyword evidence="2" id="KW-1185">Reference proteome</keyword>
<gene>
    <name evidence="1" type="ORF">OPV22_020860</name>
</gene>
<proteinExistence type="predicted"/>
<dbReference type="AlphaFoldDB" id="A0AAV8QQY7"/>
<organism evidence="1 2">
    <name type="scientific">Ensete ventricosum</name>
    <name type="common">Abyssinian banana</name>
    <name type="synonym">Musa ensete</name>
    <dbReference type="NCBI Taxonomy" id="4639"/>
    <lineage>
        <taxon>Eukaryota</taxon>
        <taxon>Viridiplantae</taxon>
        <taxon>Streptophyta</taxon>
        <taxon>Embryophyta</taxon>
        <taxon>Tracheophyta</taxon>
        <taxon>Spermatophyta</taxon>
        <taxon>Magnoliopsida</taxon>
        <taxon>Liliopsida</taxon>
        <taxon>Zingiberales</taxon>
        <taxon>Musaceae</taxon>
        <taxon>Ensete</taxon>
    </lineage>
</organism>